<dbReference type="Pfam" id="PF17768">
    <property type="entry name" value="RecJ_OB"/>
    <property type="match status" value="1"/>
</dbReference>
<sequence>MKLSAVTVKNCKLVEKLQPFGIENPEPMFLFKNIQITQKRLLGQNQEHLKLRLDNIDAIAFKKGDLDKHLKIGDLVSFTARLNLNIWNGNTSPQLIIKDIL</sequence>
<dbReference type="PANTHER" id="PTHR30255">
    <property type="entry name" value="SINGLE-STRANDED-DNA-SPECIFIC EXONUCLEASE RECJ"/>
    <property type="match status" value="1"/>
</dbReference>
<reference evidence="3" key="1">
    <citation type="submission" date="2019-08" db="EMBL/GenBank/DDBJ databases">
        <authorList>
            <person name="Kucharzyk K."/>
            <person name="Murdoch R.W."/>
            <person name="Higgins S."/>
            <person name="Loffler F."/>
        </authorList>
    </citation>
    <scope>NUCLEOTIDE SEQUENCE</scope>
</reference>
<gene>
    <name evidence="3" type="ORF">SDC9_125015</name>
</gene>
<dbReference type="Gene3D" id="2.40.50.460">
    <property type="match status" value="1"/>
</dbReference>
<comment type="caution">
    <text evidence="3">The sequence shown here is derived from an EMBL/GenBank/DDBJ whole genome shotgun (WGS) entry which is preliminary data.</text>
</comment>
<dbReference type="PANTHER" id="PTHR30255:SF2">
    <property type="entry name" value="SINGLE-STRANDED-DNA-SPECIFIC EXONUCLEASE RECJ"/>
    <property type="match status" value="1"/>
</dbReference>
<evidence type="ECO:0000259" key="2">
    <source>
        <dbReference type="Pfam" id="PF17768"/>
    </source>
</evidence>
<accession>A0A645CM79</accession>
<protein>
    <recommendedName>
        <fullName evidence="2">RecJ OB domain-containing protein</fullName>
    </recommendedName>
</protein>
<dbReference type="EMBL" id="VSSQ01028327">
    <property type="protein sequence ID" value="MPM78005.1"/>
    <property type="molecule type" value="Genomic_DNA"/>
</dbReference>
<name>A0A645CM79_9ZZZZ</name>
<dbReference type="InterPro" id="IPR051673">
    <property type="entry name" value="SSDNA_exonuclease_RecJ"/>
</dbReference>
<organism evidence="3">
    <name type="scientific">bioreactor metagenome</name>
    <dbReference type="NCBI Taxonomy" id="1076179"/>
    <lineage>
        <taxon>unclassified sequences</taxon>
        <taxon>metagenomes</taxon>
        <taxon>ecological metagenomes</taxon>
    </lineage>
</organism>
<evidence type="ECO:0000313" key="3">
    <source>
        <dbReference type="EMBL" id="MPM78005.1"/>
    </source>
</evidence>
<keyword evidence="1" id="KW-0378">Hydrolase</keyword>
<dbReference type="InterPro" id="IPR041122">
    <property type="entry name" value="RecJ_OB"/>
</dbReference>
<dbReference type="AlphaFoldDB" id="A0A645CM79"/>
<dbReference type="GO" id="GO:0016787">
    <property type="term" value="F:hydrolase activity"/>
    <property type="evidence" value="ECO:0007669"/>
    <property type="project" value="UniProtKB-KW"/>
</dbReference>
<evidence type="ECO:0000256" key="1">
    <source>
        <dbReference type="ARBA" id="ARBA00022801"/>
    </source>
</evidence>
<feature type="domain" description="RecJ OB" evidence="2">
    <location>
        <begin position="1"/>
        <end position="99"/>
    </location>
</feature>
<proteinExistence type="predicted"/>